<keyword evidence="2" id="KW-1185">Reference proteome</keyword>
<evidence type="ECO:0000313" key="1">
    <source>
        <dbReference type="EMBL" id="RXH23349.1"/>
    </source>
</evidence>
<dbReference type="OrthoDB" id="8130017at2"/>
<comment type="caution">
    <text evidence="1">The sequence shown here is derived from an EMBL/GenBank/DDBJ whole genome shotgun (WGS) entry which is preliminary data.</text>
</comment>
<proteinExistence type="predicted"/>
<dbReference type="Proteomes" id="UP000289546">
    <property type="component" value="Unassembled WGS sequence"/>
</dbReference>
<dbReference type="EMBL" id="LBJQ01000091">
    <property type="protein sequence ID" value="RXH23349.1"/>
    <property type="molecule type" value="Genomic_DNA"/>
</dbReference>
<name>A0A4Q0RW54_9BRAD</name>
<sequence>MPDRVREAVEQARAILASYVEPGSGDCNKTINNLLNVLDDEELIEAMEREDAKGAGRTQ</sequence>
<evidence type="ECO:0000313" key="2">
    <source>
        <dbReference type="Proteomes" id="UP000289546"/>
    </source>
</evidence>
<dbReference type="RefSeq" id="WP_128921905.1">
    <property type="nucleotide sequence ID" value="NZ_LBJC01000033.1"/>
</dbReference>
<accession>A0A4Q0RW54</accession>
<organism evidence="1 2">
    <name type="scientific">Bradyrhizobium nanningense</name>
    <dbReference type="NCBI Taxonomy" id="1325118"/>
    <lineage>
        <taxon>Bacteria</taxon>
        <taxon>Pseudomonadati</taxon>
        <taxon>Pseudomonadota</taxon>
        <taxon>Alphaproteobacteria</taxon>
        <taxon>Hyphomicrobiales</taxon>
        <taxon>Nitrobacteraceae</taxon>
        <taxon>Bradyrhizobium</taxon>
    </lineage>
</organism>
<dbReference type="AlphaFoldDB" id="A0A4Q0RW54"/>
<gene>
    <name evidence="1" type="ORF">XH99_32090</name>
</gene>
<reference evidence="1 2" key="1">
    <citation type="submission" date="2015-04" db="EMBL/GenBank/DDBJ databases">
        <title>Comparative genomics of rhizobia nodulating Arachis hypogaea in China.</title>
        <authorList>
            <person name="Li Y."/>
        </authorList>
    </citation>
    <scope>NUCLEOTIDE SEQUENCE [LARGE SCALE GENOMIC DNA]</scope>
    <source>
        <strain evidence="1 2">CCBAU 51757</strain>
    </source>
</reference>
<protein>
    <submittedName>
        <fullName evidence="1">Uncharacterized protein</fullName>
    </submittedName>
</protein>